<dbReference type="EMBL" id="JBJURJ010000003">
    <property type="protein sequence ID" value="MFM9327927.1"/>
    <property type="molecule type" value="Genomic_DNA"/>
</dbReference>
<reference evidence="1" key="1">
    <citation type="submission" date="2024-12" db="EMBL/GenBank/DDBJ databases">
        <authorList>
            <person name="Wu N."/>
        </authorList>
    </citation>
    <scope>NUCLEOTIDE SEQUENCE</scope>
    <source>
        <strain evidence="1">P15</strain>
    </source>
</reference>
<protein>
    <submittedName>
        <fullName evidence="1">Hemerythrin domain-containing protein</fullName>
    </submittedName>
</protein>
<sequence length="179" mass="20715">MSRLKGFAATDSIKPNTGMAPALQLLSREHTKLRRGMEQVWEFAAKSSVRREDFVREWIRREQKLRSAWNLHTEKEEQILLGVLSKYLDTDKGPAAVMKYEHELLEETFDELEATMDHLAEHPGDEAAFQKVAAQFRRACQVIGDHCYKEENAAFKLAQNLLTDSEKVLVLQMIRKKKQ</sequence>
<proteinExistence type="predicted"/>
<dbReference type="Proteomes" id="UP001631969">
    <property type="component" value="Unassembled WGS sequence"/>
</dbReference>
<accession>A0ACC7P0T7</accession>
<gene>
    <name evidence="1" type="ORF">ACI1P1_06365</name>
</gene>
<organism evidence="1 2">
    <name type="scientific">Paenibacillus mesotrionivorans</name>
    <dbReference type="NCBI Taxonomy" id="3160968"/>
    <lineage>
        <taxon>Bacteria</taxon>
        <taxon>Bacillati</taxon>
        <taxon>Bacillota</taxon>
        <taxon>Bacilli</taxon>
        <taxon>Bacillales</taxon>
        <taxon>Paenibacillaceae</taxon>
        <taxon>Paenibacillus</taxon>
    </lineage>
</organism>
<keyword evidence="2" id="KW-1185">Reference proteome</keyword>
<comment type="caution">
    <text evidence="1">The sequence shown here is derived from an EMBL/GenBank/DDBJ whole genome shotgun (WGS) entry which is preliminary data.</text>
</comment>
<evidence type="ECO:0000313" key="2">
    <source>
        <dbReference type="Proteomes" id="UP001631969"/>
    </source>
</evidence>
<name>A0ACC7P0T7_9BACL</name>
<evidence type="ECO:0000313" key="1">
    <source>
        <dbReference type="EMBL" id="MFM9327927.1"/>
    </source>
</evidence>